<reference evidence="3" key="2">
    <citation type="submission" date="2021-08" db="EMBL/GenBank/DDBJ databases">
        <authorList>
            <person name="Tani A."/>
            <person name="Ola A."/>
            <person name="Ogura Y."/>
            <person name="Katsura K."/>
            <person name="Hayashi T."/>
        </authorList>
    </citation>
    <scope>NUCLEOTIDE SEQUENCE</scope>
    <source>
        <strain evidence="3">KCTC 52305</strain>
    </source>
</reference>
<dbReference type="SUPFAM" id="SSF53756">
    <property type="entry name" value="UDP-Glycosyltransferase/glycogen phosphorylase"/>
    <property type="match status" value="1"/>
</dbReference>
<comment type="caution">
    <text evidence="3">The sequence shown here is derived from an EMBL/GenBank/DDBJ whole genome shotgun (WGS) entry which is preliminary data.</text>
</comment>
<dbReference type="Pfam" id="PF13692">
    <property type="entry name" value="Glyco_trans_1_4"/>
    <property type="match status" value="1"/>
</dbReference>
<feature type="domain" description="Glycosyltransferase subfamily 4-like N-terminal" evidence="2">
    <location>
        <begin position="40"/>
        <end position="157"/>
    </location>
</feature>
<evidence type="ECO:0000313" key="3">
    <source>
        <dbReference type="EMBL" id="GJD47714.1"/>
    </source>
</evidence>
<keyword evidence="1" id="KW-0808">Transferase</keyword>
<dbReference type="Proteomes" id="UP001055167">
    <property type="component" value="Unassembled WGS sequence"/>
</dbReference>
<dbReference type="Pfam" id="PF13439">
    <property type="entry name" value="Glyco_transf_4"/>
    <property type="match status" value="1"/>
</dbReference>
<sequence>MPEAVLAVPGDLAAPTGGYAYARALLAHLPAAGVAVAPLRLPDSFPDPTPADLAATAAAFAALAPDAVLLVDGLAYGALPPGLIRAAAPRPLVALVHHPVGLEAGLAPERAAVLIESERAALGLARGVVATSRFTARLIARAFGVPAARITVAEPGTSPAARVAPRPGARAALLAVGAVTPRKGYGVLVRALRDLADLDWRLTIAGALDRAPACAAALREAVAGAGLAGRVTLAGAVPAAALDRLYAEADLVVSSSLFEGYGMALAESLGRGLPVVATTGGAAAETVPDAAGLKVPPDDAPALAAALRALIADPGRRAAAAAAAWAAGRRLPDWGSTAAAVARALAEARR</sequence>
<dbReference type="RefSeq" id="WP_238312727.1">
    <property type="nucleotide sequence ID" value="NZ_BPQH01000001.1"/>
</dbReference>
<evidence type="ECO:0000313" key="4">
    <source>
        <dbReference type="Proteomes" id="UP001055167"/>
    </source>
</evidence>
<name>A0ABQ4QR65_9HYPH</name>
<gene>
    <name evidence="3" type="primary">mshA_5</name>
    <name evidence="3" type="ORF">OPKNFCMD_0424</name>
</gene>
<proteinExistence type="predicted"/>
<protein>
    <submittedName>
        <fullName evidence="3">D-inositol-3-phosphate glycosyltransferase</fullName>
    </submittedName>
</protein>
<dbReference type="PANTHER" id="PTHR46401">
    <property type="entry name" value="GLYCOSYLTRANSFERASE WBBK-RELATED"/>
    <property type="match status" value="1"/>
</dbReference>
<keyword evidence="4" id="KW-1185">Reference proteome</keyword>
<dbReference type="Gene3D" id="3.40.50.2000">
    <property type="entry name" value="Glycogen Phosphorylase B"/>
    <property type="match status" value="2"/>
</dbReference>
<organism evidence="3 4">
    <name type="scientific">Methylobacterium crusticola</name>
    <dbReference type="NCBI Taxonomy" id="1697972"/>
    <lineage>
        <taxon>Bacteria</taxon>
        <taxon>Pseudomonadati</taxon>
        <taxon>Pseudomonadota</taxon>
        <taxon>Alphaproteobacteria</taxon>
        <taxon>Hyphomicrobiales</taxon>
        <taxon>Methylobacteriaceae</taxon>
        <taxon>Methylobacterium</taxon>
    </lineage>
</organism>
<dbReference type="CDD" id="cd03801">
    <property type="entry name" value="GT4_PimA-like"/>
    <property type="match status" value="1"/>
</dbReference>
<evidence type="ECO:0000259" key="2">
    <source>
        <dbReference type="Pfam" id="PF13439"/>
    </source>
</evidence>
<dbReference type="InterPro" id="IPR028098">
    <property type="entry name" value="Glyco_trans_4-like_N"/>
</dbReference>
<dbReference type="PANTHER" id="PTHR46401:SF2">
    <property type="entry name" value="GLYCOSYLTRANSFERASE WBBK-RELATED"/>
    <property type="match status" value="1"/>
</dbReference>
<evidence type="ECO:0000256" key="1">
    <source>
        <dbReference type="ARBA" id="ARBA00022679"/>
    </source>
</evidence>
<dbReference type="EMBL" id="BPQH01000001">
    <property type="protein sequence ID" value="GJD47714.1"/>
    <property type="molecule type" value="Genomic_DNA"/>
</dbReference>
<reference evidence="3" key="1">
    <citation type="journal article" date="2021" name="Front. Microbiol.">
        <title>Comprehensive Comparative Genomics and Phenotyping of Methylobacterium Species.</title>
        <authorList>
            <person name="Alessa O."/>
            <person name="Ogura Y."/>
            <person name="Fujitani Y."/>
            <person name="Takami H."/>
            <person name="Hayashi T."/>
            <person name="Sahin N."/>
            <person name="Tani A."/>
        </authorList>
    </citation>
    <scope>NUCLEOTIDE SEQUENCE</scope>
    <source>
        <strain evidence="3">KCTC 52305</strain>
    </source>
</reference>
<accession>A0ABQ4QR65</accession>